<sequence length="172" mass="19359">MWVALFSQTGSEIYNIAQRLRTHPKYILTNNADRETWHPGLEELDSTIITGKHAMLMDLLIGMRNNPLVTLHGYLRILPEEVVTKHEVINGHPGDIVKYPELKGKDPQQKAIDLGLPSTGVVLHKAVAEVDAGEIIKHATRDIFAGTTTEQLILDLKAIQLDLWCDLLRERL</sequence>
<evidence type="ECO:0000256" key="2">
    <source>
        <dbReference type="ARBA" id="ARBA00012254"/>
    </source>
</evidence>
<accession>A0A6J5MBU8</accession>
<dbReference type="Pfam" id="PF00551">
    <property type="entry name" value="Formyl_trans_N"/>
    <property type="match status" value="1"/>
</dbReference>
<dbReference type="GO" id="GO:0006189">
    <property type="term" value="P:'de novo' IMP biosynthetic process"/>
    <property type="evidence" value="ECO:0007669"/>
    <property type="project" value="TreeGrafter"/>
</dbReference>
<protein>
    <recommendedName>
        <fullName evidence="2">phosphoribosylglycinamide formyltransferase 1</fullName>
        <ecNumber evidence="2">2.1.2.2</ecNumber>
    </recommendedName>
</protein>
<dbReference type="PANTHER" id="PTHR43369:SF2">
    <property type="entry name" value="PHOSPHORIBOSYLGLYCINAMIDE FORMYLTRANSFERASE"/>
    <property type="match status" value="1"/>
</dbReference>
<proteinExistence type="predicted"/>
<dbReference type="PANTHER" id="PTHR43369">
    <property type="entry name" value="PHOSPHORIBOSYLGLYCINAMIDE FORMYLTRANSFERASE"/>
    <property type="match status" value="1"/>
</dbReference>
<evidence type="ECO:0000259" key="5">
    <source>
        <dbReference type="Pfam" id="PF00551"/>
    </source>
</evidence>
<dbReference type="InterPro" id="IPR036477">
    <property type="entry name" value="Formyl_transf_N_sf"/>
</dbReference>
<feature type="domain" description="Formyl transferase N-terminal" evidence="5">
    <location>
        <begin position="67"/>
        <end position="152"/>
    </location>
</feature>
<comment type="pathway">
    <text evidence="1">Purine metabolism; IMP biosynthesis via de novo pathway; N(2)-formyl-N(1)-(5-phospho-D-ribosyl)glycinamide from N(1)-(5-phospho-D-ribosyl)glycinamide (10-formyl THF route): step 1/1.</text>
</comment>
<evidence type="ECO:0000256" key="1">
    <source>
        <dbReference type="ARBA" id="ARBA00005054"/>
    </source>
</evidence>
<name>A0A6J5MBU8_9CAUD</name>
<evidence type="ECO:0000313" key="6">
    <source>
        <dbReference type="EMBL" id="CAB4142580.1"/>
    </source>
</evidence>
<organism evidence="6">
    <name type="scientific">uncultured Caudovirales phage</name>
    <dbReference type="NCBI Taxonomy" id="2100421"/>
    <lineage>
        <taxon>Viruses</taxon>
        <taxon>Duplodnaviria</taxon>
        <taxon>Heunggongvirae</taxon>
        <taxon>Uroviricota</taxon>
        <taxon>Caudoviricetes</taxon>
        <taxon>Peduoviridae</taxon>
        <taxon>Maltschvirus</taxon>
        <taxon>Maltschvirus maltsch</taxon>
    </lineage>
</organism>
<dbReference type="InterPro" id="IPR002376">
    <property type="entry name" value="Formyl_transf_N"/>
</dbReference>
<dbReference type="EC" id="2.1.2.2" evidence="2"/>
<evidence type="ECO:0000256" key="4">
    <source>
        <dbReference type="ARBA" id="ARBA00022755"/>
    </source>
</evidence>
<dbReference type="GO" id="GO:0004644">
    <property type="term" value="F:phosphoribosylglycinamide formyltransferase activity"/>
    <property type="evidence" value="ECO:0007669"/>
    <property type="project" value="UniProtKB-EC"/>
</dbReference>
<gene>
    <name evidence="6" type="ORF">UFOVP447_17</name>
</gene>
<keyword evidence="4" id="KW-0658">Purine biosynthesis</keyword>
<dbReference type="Gene3D" id="3.40.50.170">
    <property type="entry name" value="Formyl transferase, N-terminal domain"/>
    <property type="match status" value="1"/>
</dbReference>
<reference evidence="6" key="1">
    <citation type="submission" date="2020-04" db="EMBL/GenBank/DDBJ databases">
        <authorList>
            <person name="Chiriac C."/>
            <person name="Salcher M."/>
            <person name="Ghai R."/>
            <person name="Kavagutti S V."/>
        </authorList>
    </citation>
    <scope>NUCLEOTIDE SEQUENCE</scope>
</reference>
<keyword evidence="3 6" id="KW-0808">Transferase</keyword>
<evidence type="ECO:0000256" key="3">
    <source>
        <dbReference type="ARBA" id="ARBA00022679"/>
    </source>
</evidence>
<dbReference type="SUPFAM" id="SSF53328">
    <property type="entry name" value="Formyltransferase"/>
    <property type="match status" value="1"/>
</dbReference>
<dbReference type="EMBL" id="LR796423">
    <property type="protein sequence ID" value="CAB4142580.1"/>
    <property type="molecule type" value="Genomic_DNA"/>
</dbReference>